<proteinExistence type="inferred from homology"/>
<accession>A0ABR2HWX9</accession>
<organism evidence="7 8">
    <name type="scientific">Tritrichomonas musculus</name>
    <dbReference type="NCBI Taxonomy" id="1915356"/>
    <lineage>
        <taxon>Eukaryota</taxon>
        <taxon>Metamonada</taxon>
        <taxon>Parabasalia</taxon>
        <taxon>Tritrichomonadida</taxon>
        <taxon>Tritrichomonadidae</taxon>
        <taxon>Tritrichomonas</taxon>
    </lineage>
</organism>
<dbReference type="SUPFAM" id="SSF54236">
    <property type="entry name" value="Ubiquitin-like"/>
    <property type="match status" value="1"/>
</dbReference>
<dbReference type="Pfam" id="PF02991">
    <property type="entry name" value="ATG8"/>
    <property type="match status" value="1"/>
</dbReference>
<evidence type="ECO:0000313" key="6">
    <source>
        <dbReference type="EMBL" id="KAK8854150.1"/>
    </source>
</evidence>
<dbReference type="Proteomes" id="UP001470230">
    <property type="component" value="Unassembled WGS sequence"/>
</dbReference>
<evidence type="ECO:0000313" key="7">
    <source>
        <dbReference type="EMBL" id="KAK8854152.1"/>
    </source>
</evidence>
<comment type="caution">
    <text evidence="7">The sequence shown here is derived from an EMBL/GenBank/DDBJ whole genome shotgun (WGS) entry which is preliminary data.</text>
</comment>
<name>A0ABR2HWX9_9EUKA</name>
<dbReference type="EMBL" id="JAPFFF010000021">
    <property type="protein sequence ID" value="KAK8854152.1"/>
    <property type="molecule type" value="Genomic_DNA"/>
</dbReference>
<evidence type="ECO:0000256" key="3">
    <source>
        <dbReference type="ARBA" id="ARBA00023136"/>
    </source>
</evidence>
<keyword evidence="5" id="KW-0072">Autophagy</keyword>
<keyword evidence="3" id="KW-0472">Membrane</keyword>
<protein>
    <recommendedName>
        <fullName evidence="5">Autophagy-related protein</fullName>
    </recommendedName>
</protein>
<evidence type="ECO:0000256" key="2">
    <source>
        <dbReference type="ARBA" id="ARBA00007293"/>
    </source>
</evidence>
<evidence type="ECO:0000256" key="1">
    <source>
        <dbReference type="ARBA" id="ARBA00004370"/>
    </source>
</evidence>
<gene>
    <name evidence="6" type="ORF">M9Y10_016707</name>
    <name evidence="7" type="ORF">M9Y10_016709</name>
</gene>
<dbReference type="EMBL" id="JAPFFF010000021">
    <property type="protein sequence ID" value="KAK8854150.1"/>
    <property type="molecule type" value="Genomic_DNA"/>
</dbReference>
<dbReference type="InterPro" id="IPR004241">
    <property type="entry name" value="Atg8-like"/>
</dbReference>
<evidence type="ECO:0000256" key="4">
    <source>
        <dbReference type="ARBA" id="ARBA00023288"/>
    </source>
</evidence>
<comment type="similarity">
    <text evidence="2 5">Belongs to the ATG8 family.</text>
</comment>
<comment type="subcellular location">
    <subcellularLocation>
        <location evidence="1">Membrane</location>
    </subcellularLocation>
</comment>
<keyword evidence="8" id="KW-1185">Reference proteome</keyword>
<sequence>MSFSRYKNEKSFEERKKESSILLSKYEGHIPVIVDKDPKCNLPDIEKQKFFVPSDLTFGHFLYVVRKRINVPATETIFIFVNRKLPHSNVSMGSLYCSNKDSDGFLYCIYCSDSAYG</sequence>
<evidence type="ECO:0000256" key="5">
    <source>
        <dbReference type="RuleBase" id="RU004384"/>
    </source>
</evidence>
<evidence type="ECO:0000313" key="8">
    <source>
        <dbReference type="Proteomes" id="UP001470230"/>
    </source>
</evidence>
<reference evidence="7 8" key="1">
    <citation type="submission" date="2024-04" db="EMBL/GenBank/DDBJ databases">
        <title>Tritrichomonas musculus Genome.</title>
        <authorList>
            <person name="Alves-Ferreira E."/>
            <person name="Grigg M."/>
            <person name="Lorenzi H."/>
            <person name="Galac M."/>
        </authorList>
    </citation>
    <scope>NUCLEOTIDE SEQUENCE [LARGE SCALE GENOMIC DNA]</scope>
    <source>
        <strain evidence="7 8">EAF2021</strain>
    </source>
</reference>
<keyword evidence="4" id="KW-0449">Lipoprotein</keyword>
<dbReference type="PANTHER" id="PTHR10969">
    <property type="entry name" value="MICROTUBULE-ASSOCIATED PROTEINS 1A/1B LIGHT CHAIN 3-RELATED"/>
    <property type="match status" value="1"/>
</dbReference>
<dbReference type="Gene3D" id="3.10.20.90">
    <property type="entry name" value="Phosphatidylinositol 3-kinase Catalytic Subunit, Chain A, domain 1"/>
    <property type="match status" value="1"/>
</dbReference>
<dbReference type="InterPro" id="IPR029071">
    <property type="entry name" value="Ubiquitin-like_domsf"/>
</dbReference>